<comment type="caution">
    <text evidence="2">The sequence shown here is derived from an EMBL/GenBank/DDBJ whole genome shotgun (WGS) entry which is preliminary data.</text>
</comment>
<accession>A0ABQ1Y3E5</accession>
<sequence>MTEADLPMPLPLLLGLVGLASAVITAALSALSKKWRTPADDREDRKIGIEADERLLARFEKLLEERDKRIDGLVAEVKEVRAIAEKAANANRILIDWIYAAVRVVRELGGIDLLPEPPEGVVIADHPSNLSRNKD</sequence>
<organism evidence="2 3">
    <name type="scientific">Pseudarthrobacter polychromogenes</name>
    <dbReference type="NCBI Taxonomy" id="1676"/>
    <lineage>
        <taxon>Bacteria</taxon>
        <taxon>Bacillati</taxon>
        <taxon>Actinomycetota</taxon>
        <taxon>Actinomycetes</taxon>
        <taxon>Micrococcales</taxon>
        <taxon>Micrococcaceae</taxon>
        <taxon>Pseudarthrobacter</taxon>
    </lineage>
</organism>
<dbReference type="Proteomes" id="UP000596938">
    <property type="component" value="Unassembled WGS sequence"/>
</dbReference>
<dbReference type="EMBL" id="BMKU01000019">
    <property type="protein sequence ID" value="GGH10514.1"/>
    <property type="molecule type" value="Genomic_DNA"/>
</dbReference>
<evidence type="ECO:0000313" key="3">
    <source>
        <dbReference type="Proteomes" id="UP000596938"/>
    </source>
</evidence>
<keyword evidence="1" id="KW-1133">Transmembrane helix</keyword>
<keyword evidence="1" id="KW-0812">Transmembrane</keyword>
<keyword evidence="3" id="KW-1185">Reference proteome</keyword>
<name>A0ABQ1Y3E5_9MICC</name>
<dbReference type="RefSeq" id="WP_188813829.1">
    <property type="nucleotide sequence ID" value="NZ_BAAAWV010000001.1"/>
</dbReference>
<evidence type="ECO:0000313" key="2">
    <source>
        <dbReference type="EMBL" id="GGH10514.1"/>
    </source>
</evidence>
<protein>
    <submittedName>
        <fullName evidence="2">Uncharacterized protein</fullName>
    </submittedName>
</protein>
<feature type="transmembrane region" description="Helical" evidence="1">
    <location>
        <begin position="12"/>
        <end position="32"/>
    </location>
</feature>
<reference evidence="3" key="1">
    <citation type="journal article" date="2019" name="Int. J. Syst. Evol. Microbiol.">
        <title>The Global Catalogue of Microorganisms (GCM) 10K type strain sequencing project: providing services to taxonomists for standard genome sequencing and annotation.</title>
        <authorList>
            <consortium name="The Broad Institute Genomics Platform"/>
            <consortium name="The Broad Institute Genome Sequencing Center for Infectious Disease"/>
            <person name="Wu L."/>
            <person name="Ma J."/>
        </authorList>
    </citation>
    <scope>NUCLEOTIDE SEQUENCE [LARGE SCALE GENOMIC DNA]</scope>
    <source>
        <strain evidence="3">CGMCC 1.1927</strain>
    </source>
</reference>
<proteinExistence type="predicted"/>
<gene>
    <name evidence="2" type="ORF">GCM10011577_39340</name>
</gene>
<keyword evidence="1" id="KW-0472">Membrane</keyword>
<evidence type="ECO:0000256" key="1">
    <source>
        <dbReference type="SAM" id="Phobius"/>
    </source>
</evidence>